<name>A0A0G0C0H7_9BACT</name>
<reference evidence="4 5" key="1">
    <citation type="journal article" date="2015" name="Nature">
        <title>rRNA introns, odd ribosomes, and small enigmatic genomes across a large radiation of phyla.</title>
        <authorList>
            <person name="Brown C.T."/>
            <person name="Hug L.A."/>
            <person name="Thomas B.C."/>
            <person name="Sharon I."/>
            <person name="Castelle C.J."/>
            <person name="Singh A."/>
            <person name="Wilkins M.J."/>
            <person name="Williams K.H."/>
            <person name="Banfield J.F."/>
        </authorList>
    </citation>
    <scope>NUCLEOTIDE SEQUENCE [LARGE SCALE GENOMIC DNA]</scope>
</reference>
<feature type="domain" description="SHSP" evidence="3">
    <location>
        <begin position="37"/>
        <end position="147"/>
    </location>
</feature>
<dbReference type="InterPro" id="IPR008978">
    <property type="entry name" value="HSP20-like_chaperone"/>
</dbReference>
<dbReference type="EMBL" id="LBOV01000001">
    <property type="protein sequence ID" value="KKP44675.1"/>
    <property type="molecule type" value="Genomic_DNA"/>
</dbReference>
<dbReference type="InterPro" id="IPR031107">
    <property type="entry name" value="Small_HSP"/>
</dbReference>
<sequence length="147" mass="17078">MKIVKINQKPQETVYTPIRSLMDDFFNFTPLNRWDDMFRGFEDLSANIWEEDNTIFVKMAMPGIKKEDIKISVSGDTLSIEGKSKEEKEEKEKKYFLKTLQSYSYSQSFNLPSSVNTENVDASFEDGILTVKLPKAKESQMKQIEIK</sequence>
<accession>A0A0G0C0H7</accession>
<keyword evidence="4" id="KW-0346">Stress response</keyword>
<dbReference type="CDD" id="cd06464">
    <property type="entry name" value="ACD_sHsps-like"/>
    <property type="match status" value="1"/>
</dbReference>
<dbReference type="Gene3D" id="2.60.40.790">
    <property type="match status" value="1"/>
</dbReference>
<organism evidence="4 5">
    <name type="scientific">candidate division WS6 bacterium GW2011_GWC1_33_20</name>
    <dbReference type="NCBI Taxonomy" id="1619089"/>
    <lineage>
        <taxon>Bacteria</taxon>
        <taxon>Candidatus Dojkabacteria</taxon>
    </lineage>
</organism>
<dbReference type="PROSITE" id="PS01031">
    <property type="entry name" value="SHSP"/>
    <property type="match status" value="1"/>
</dbReference>
<dbReference type="SUPFAM" id="SSF49764">
    <property type="entry name" value="HSP20-like chaperones"/>
    <property type="match status" value="1"/>
</dbReference>
<dbReference type="PANTHER" id="PTHR11527">
    <property type="entry name" value="HEAT-SHOCK PROTEIN 20 FAMILY MEMBER"/>
    <property type="match status" value="1"/>
</dbReference>
<dbReference type="AlphaFoldDB" id="A0A0G0C0H7"/>
<comment type="caution">
    <text evidence="4">The sequence shown here is derived from an EMBL/GenBank/DDBJ whole genome shotgun (WGS) entry which is preliminary data.</text>
</comment>
<protein>
    <submittedName>
        <fullName evidence="4">Small heat shock protein</fullName>
    </submittedName>
</protein>
<comment type="similarity">
    <text evidence="1 2">Belongs to the small heat shock protein (HSP20) family.</text>
</comment>
<evidence type="ECO:0000256" key="2">
    <source>
        <dbReference type="RuleBase" id="RU003616"/>
    </source>
</evidence>
<proteinExistence type="inferred from homology"/>
<evidence type="ECO:0000313" key="4">
    <source>
        <dbReference type="EMBL" id="KKP44675.1"/>
    </source>
</evidence>
<dbReference type="Pfam" id="PF00011">
    <property type="entry name" value="HSP20"/>
    <property type="match status" value="1"/>
</dbReference>
<evidence type="ECO:0000256" key="1">
    <source>
        <dbReference type="PROSITE-ProRule" id="PRU00285"/>
    </source>
</evidence>
<evidence type="ECO:0000259" key="3">
    <source>
        <dbReference type="PROSITE" id="PS01031"/>
    </source>
</evidence>
<dbReference type="InterPro" id="IPR002068">
    <property type="entry name" value="A-crystallin/Hsp20_dom"/>
</dbReference>
<gene>
    <name evidence="4" type="primary">hspC</name>
    <name evidence="4" type="ORF">UR34_C0001G0021</name>
</gene>
<evidence type="ECO:0000313" key="5">
    <source>
        <dbReference type="Proteomes" id="UP000034302"/>
    </source>
</evidence>
<dbReference type="Proteomes" id="UP000034302">
    <property type="component" value="Unassembled WGS sequence"/>
</dbReference>